<dbReference type="EMBL" id="BMOC01000011">
    <property type="protein sequence ID" value="GGJ09508.1"/>
    <property type="molecule type" value="Genomic_DNA"/>
</dbReference>
<dbReference type="Gene3D" id="1.20.1540.10">
    <property type="entry name" value="Rhomboid-like"/>
    <property type="match status" value="1"/>
</dbReference>
<dbReference type="Pfam" id="PF01694">
    <property type="entry name" value="Rhomboid"/>
    <property type="match status" value="1"/>
</dbReference>
<evidence type="ECO:0000256" key="7">
    <source>
        <dbReference type="ARBA" id="ARBA00022833"/>
    </source>
</evidence>
<evidence type="ECO:0000256" key="8">
    <source>
        <dbReference type="ARBA" id="ARBA00022989"/>
    </source>
</evidence>
<evidence type="ECO:0000256" key="1">
    <source>
        <dbReference type="ARBA" id="ARBA00004141"/>
    </source>
</evidence>
<keyword evidence="3 10" id="KW-0812">Transmembrane</keyword>
<dbReference type="InterPro" id="IPR050925">
    <property type="entry name" value="Rhomboid_protease_S54"/>
</dbReference>
<dbReference type="Gene3D" id="4.10.1110.10">
    <property type="entry name" value="AN1-like Zinc finger"/>
    <property type="match status" value="1"/>
</dbReference>
<evidence type="ECO:0000313" key="12">
    <source>
        <dbReference type="EMBL" id="GGJ09508.1"/>
    </source>
</evidence>
<evidence type="ECO:0000259" key="11">
    <source>
        <dbReference type="PROSITE" id="PS51039"/>
    </source>
</evidence>
<keyword evidence="8 10" id="KW-1133">Transmembrane helix</keyword>
<evidence type="ECO:0000313" key="13">
    <source>
        <dbReference type="Proteomes" id="UP000653099"/>
    </source>
</evidence>
<keyword evidence="13" id="KW-1185">Reference proteome</keyword>
<evidence type="ECO:0000256" key="2">
    <source>
        <dbReference type="ARBA" id="ARBA00009045"/>
    </source>
</evidence>
<evidence type="ECO:0000256" key="6">
    <source>
        <dbReference type="ARBA" id="ARBA00022801"/>
    </source>
</evidence>
<keyword evidence="4" id="KW-0479">Metal-binding</keyword>
<protein>
    <submittedName>
        <fullName evidence="12">Rhomboid family intramembrane serine protease</fullName>
    </submittedName>
</protein>
<dbReference type="RefSeq" id="WP_188787189.1">
    <property type="nucleotide sequence ID" value="NZ_BMOC01000011.1"/>
</dbReference>
<dbReference type="OrthoDB" id="26567at2157"/>
<organism evidence="12 13">
    <name type="scientific">Halobellus salinus</name>
    <dbReference type="NCBI Taxonomy" id="931585"/>
    <lineage>
        <taxon>Archaea</taxon>
        <taxon>Methanobacteriati</taxon>
        <taxon>Methanobacteriota</taxon>
        <taxon>Stenosarchaea group</taxon>
        <taxon>Halobacteria</taxon>
        <taxon>Halobacteriales</taxon>
        <taxon>Haloferacaceae</taxon>
        <taxon>Halobellus</taxon>
    </lineage>
</organism>
<dbReference type="SUPFAM" id="SSF118310">
    <property type="entry name" value="AN1-like Zinc finger"/>
    <property type="match status" value="1"/>
</dbReference>
<dbReference type="Pfam" id="PF01428">
    <property type="entry name" value="zf-AN1"/>
    <property type="match status" value="1"/>
</dbReference>
<name>A0A830EGF4_9EURY</name>
<accession>A0A830EGF4</accession>
<evidence type="ECO:0000256" key="10">
    <source>
        <dbReference type="SAM" id="Phobius"/>
    </source>
</evidence>
<dbReference type="InterPro" id="IPR022764">
    <property type="entry name" value="Peptidase_S54_rhomboid_dom"/>
</dbReference>
<keyword evidence="9 10" id="KW-0472">Membrane</keyword>
<feature type="transmembrane region" description="Helical" evidence="10">
    <location>
        <begin position="226"/>
        <end position="251"/>
    </location>
</feature>
<dbReference type="SMART" id="SM00154">
    <property type="entry name" value="ZnF_AN1"/>
    <property type="match status" value="1"/>
</dbReference>
<dbReference type="AlphaFoldDB" id="A0A830EGF4"/>
<dbReference type="InterPro" id="IPR000058">
    <property type="entry name" value="Znf_AN1"/>
</dbReference>
<feature type="transmembrane region" description="Helical" evidence="10">
    <location>
        <begin position="172"/>
        <end position="192"/>
    </location>
</feature>
<feature type="transmembrane region" description="Helical" evidence="10">
    <location>
        <begin position="198"/>
        <end position="219"/>
    </location>
</feature>
<reference evidence="12" key="2">
    <citation type="submission" date="2020-09" db="EMBL/GenBank/DDBJ databases">
        <authorList>
            <person name="Sun Q."/>
            <person name="Ohkuma M."/>
        </authorList>
    </citation>
    <scope>NUCLEOTIDE SEQUENCE</scope>
    <source>
        <strain evidence="12">JCM 14359</strain>
    </source>
</reference>
<dbReference type="GO" id="GO:0006508">
    <property type="term" value="P:proteolysis"/>
    <property type="evidence" value="ECO:0007669"/>
    <property type="project" value="UniProtKB-KW"/>
</dbReference>
<dbReference type="GO" id="GO:0016020">
    <property type="term" value="C:membrane"/>
    <property type="evidence" value="ECO:0007669"/>
    <property type="project" value="UniProtKB-SubCell"/>
</dbReference>
<feature type="domain" description="AN1-type" evidence="11">
    <location>
        <begin position="1"/>
        <end position="44"/>
    </location>
</feature>
<comment type="similarity">
    <text evidence="2">Belongs to the peptidase S54 family.</text>
</comment>
<dbReference type="PANTHER" id="PTHR43731:SF14">
    <property type="entry name" value="PRESENILIN-ASSOCIATED RHOMBOID-LIKE PROTEIN, MITOCHONDRIAL"/>
    <property type="match status" value="1"/>
</dbReference>
<dbReference type="GO" id="GO:0004252">
    <property type="term" value="F:serine-type endopeptidase activity"/>
    <property type="evidence" value="ECO:0007669"/>
    <property type="project" value="InterPro"/>
</dbReference>
<proteinExistence type="inferred from homology"/>
<keyword evidence="5" id="KW-0863">Zinc-finger</keyword>
<evidence type="ECO:0000256" key="4">
    <source>
        <dbReference type="ARBA" id="ARBA00022723"/>
    </source>
</evidence>
<keyword evidence="7" id="KW-0862">Zinc</keyword>
<dbReference type="PROSITE" id="PS51039">
    <property type="entry name" value="ZF_AN1"/>
    <property type="match status" value="1"/>
</dbReference>
<sequence length="314" mass="33313">MATCDECGEHENLPYQCHRCGDTFCGEHRLPENHDCPGLNGWDDPSGVFDSGFDDSVQRRRGTSSTRGYLDRLTDRGGPLGYFRGNMSYTLLGVMWITFGFQYLVFPFLLGIPIGSDLWQAVFVLTPGNVEFVWTWVTSVFAHGGFTHIAFNSIALYFFGPVVERYLDTRRFTALFFGAGIVAGLAQVGSTLLTVGPFGQGVVGASGAIMGVLGVLTVLNPGLRVYLYFIIPMPLWVLTFGFAAFSIVAGFGALGGGLAGGNVAHLAHLAGLVIGLAYGARVKGRVGVPNSLEFGRGGGGMGGPGGPGGPGRRR</sequence>
<comment type="subcellular location">
    <subcellularLocation>
        <location evidence="1">Membrane</location>
        <topology evidence="1">Multi-pass membrane protein</topology>
    </subcellularLocation>
</comment>
<evidence type="ECO:0000256" key="3">
    <source>
        <dbReference type="ARBA" id="ARBA00022692"/>
    </source>
</evidence>
<feature type="transmembrane region" description="Helical" evidence="10">
    <location>
        <begin position="89"/>
        <end position="114"/>
    </location>
</feature>
<keyword evidence="6" id="KW-0378">Hydrolase</keyword>
<comment type="caution">
    <text evidence="12">The sequence shown here is derived from an EMBL/GenBank/DDBJ whole genome shotgun (WGS) entry which is preliminary data.</text>
</comment>
<gene>
    <name evidence="12" type="ORF">GCM10008995_19220</name>
</gene>
<feature type="transmembrane region" description="Helical" evidence="10">
    <location>
        <begin position="263"/>
        <end position="280"/>
    </location>
</feature>
<dbReference type="Proteomes" id="UP000653099">
    <property type="component" value="Unassembled WGS sequence"/>
</dbReference>
<evidence type="ECO:0000256" key="5">
    <source>
        <dbReference type="ARBA" id="ARBA00022771"/>
    </source>
</evidence>
<evidence type="ECO:0000256" key="9">
    <source>
        <dbReference type="ARBA" id="ARBA00023136"/>
    </source>
</evidence>
<reference evidence="12" key="1">
    <citation type="journal article" date="2014" name="Int. J. Syst. Evol. Microbiol.">
        <title>Complete genome sequence of Corynebacterium casei LMG S-19264T (=DSM 44701T), isolated from a smear-ripened cheese.</title>
        <authorList>
            <consortium name="US DOE Joint Genome Institute (JGI-PGF)"/>
            <person name="Walter F."/>
            <person name="Albersmeier A."/>
            <person name="Kalinowski J."/>
            <person name="Ruckert C."/>
        </authorList>
    </citation>
    <scope>NUCLEOTIDE SEQUENCE</scope>
    <source>
        <strain evidence="12">JCM 14359</strain>
    </source>
</reference>
<dbReference type="GO" id="GO:0008270">
    <property type="term" value="F:zinc ion binding"/>
    <property type="evidence" value="ECO:0007669"/>
    <property type="project" value="UniProtKB-KW"/>
</dbReference>
<dbReference type="SUPFAM" id="SSF144091">
    <property type="entry name" value="Rhomboid-like"/>
    <property type="match status" value="1"/>
</dbReference>
<feature type="transmembrane region" description="Helical" evidence="10">
    <location>
        <begin position="134"/>
        <end position="160"/>
    </location>
</feature>
<dbReference type="InterPro" id="IPR035896">
    <property type="entry name" value="AN1-like_Znf"/>
</dbReference>
<dbReference type="PANTHER" id="PTHR43731">
    <property type="entry name" value="RHOMBOID PROTEASE"/>
    <property type="match status" value="1"/>
</dbReference>
<dbReference type="InterPro" id="IPR035952">
    <property type="entry name" value="Rhomboid-like_sf"/>
</dbReference>
<keyword evidence="12" id="KW-0645">Protease</keyword>